<evidence type="ECO:0008006" key="5">
    <source>
        <dbReference type="Google" id="ProtNLM"/>
    </source>
</evidence>
<dbReference type="HOGENOM" id="CLU_146041_2_0_6"/>
<reference evidence="3 4" key="1">
    <citation type="journal article" date="2011" name="Stand. Genomic Sci.">
        <title>Complete genome sequence of 'Thioalkalivibrio sulfidophilus' HL-EbGr7.</title>
        <authorList>
            <person name="Muyzer G."/>
            <person name="Sorokin D.Y."/>
            <person name="Mavromatis K."/>
            <person name="Lapidus A."/>
            <person name="Clum A."/>
            <person name="Ivanova N."/>
            <person name="Pati A."/>
            <person name="d'Haeseleer P."/>
            <person name="Woyke T."/>
            <person name="Kyrpides N.C."/>
        </authorList>
    </citation>
    <scope>NUCLEOTIDE SEQUENCE [LARGE SCALE GENOMIC DNA]</scope>
    <source>
        <strain evidence="3 4">HL-EbGR7</strain>
    </source>
</reference>
<dbReference type="InterPro" id="IPR016924">
    <property type="entry name" value="UCP029543"/>
</dbReference>
<name>B8GUN4_THISH</name>
<evidence type="ECO:0000313" key="4">
    <source>
        <dbReference type="Proteomes" id="UP000002383"/>
    </source>
</evidence>
<accession>B8GUN4</accession>
<dbReference type="Pfam" id="PF20332">
    <property type="entry name" value="DUF6627"/>
    <property type="match status" value="1"/>
</dbReference>
<dbReference type="OrthoDB" id="6401969at2"/>
<protein>
    <recommendedName>
        <fullName evidence="5">PA2779 family protein</fullName>
    </recommendedName>
</protein>
<evidence type="ECO:0000256" key="1">
    <source>
        <dbReference type="SAM" id="Phobius"/>
    </source>
</evidence>
<keyword evidence="1" id="KW-0812">Transmembrane</keyword>
<dbReference type="Proteomes" id="UP000002383">
    <property type="component" value="Chromosome"/>
</dbReference>
<dbReference type="KEGG" id="tgr:Tgr7_0296"/>
<evidence type="ECO:0000256" key="2">
    <source>
        <dbReference type="SAM" id="SignalP"/>
    </source>
</evidence>
<feature type="chain" id="PRO_5002873326" description="PA2779 family protein" evidence="2">
    <location>
        <begin position="30"/>
        <end position="132"/>
    </location>
</feature>
<dbReference type="NCBIfam" id="NF033919">
    <property type="entry name" value="PA2779_fam"/>
    <property type="match status" value="1"/>
</dbReference>
<dbReference type="RefSeq" id="WP_012636884.1">
    <property type="nucleotide sequence ID" value="NC_011901.1"/>
</dbReference>
<dbReference type="STRING" id="396588.Tgr7_0296"/>
<keyword evidence="2" id="KW-0732">Signal</keyword>
<gene>
    <name evidence="3" type="ordered locus">Tgr7_0296</name>
</gene>
<dbReference type="eggNOG" id="ENOG5032Z0E">
    <property type="taxonomic scope" value="Bacteria"/>
</dbReference>
<keyword evidence="1" id="KW-0472">Membrane</keyword>
<feature type="signal peptide" evidence="2">
    <location>
        <begin position="1"/>
        <end position="29"/>
    </location>
</feature>
<organism evidence="3 4">
    <name type="scientific">Thioalkalivibrio sulfidiphilus (strain HL-EbGR7)</name>
    <dbReference type="NCBI Taxonomy" id="396588"/>
    <lineage>
        <taxon>Bacteria</taxon>
        <taxon>Pseudomonadati</taxon>
        <taxon>Pseudomonadota</taxon>
        <taxon>Gammaproteobacteria</taxon>
        <taxon>Chromatiales</taxon>
        <taxon>Ectothiorhodospiraceae</taxon>
        <taxon>Thioalkalivibrio</taxon>
    </lineage>
</organism>
<dbReference type="InterPro" id="IPR046735">
    <property type="entry name" value="PA2779-like"/>
</dbReference>
<proteinExistence type="predicted"/>
<keyword evidence="1" id="KW-1133">Transmembrane helix</keyword>
<evidence type="ECO:0000313" key="3">
    <source>
        <dbReference type="EMBL" id="ACL71395.1"/>
    </source>
</evidence>
<dbReference type="PIRSF" id="PIRSF029543">
    <property type="entry name" value="UCP029543"/>
    <property type="match status" value="1"/>
</dbReference>
<sequence precursor="true">MIKNNYIRRVLVLLCIFALLGGTLSPAFASMIGTGELLATEQSLADRERLMATLSRDDVREQLATMGVDPAQAAERVARMTDAEVVALNERLDELPVGSASVLGVVLLLFIVFVITDVIGATDIFPFIRPAR</sequence>
<dbReference type="EMBL" id="CP001339">
    <property type="protein sequence ID" value="ACL71395.1"/>
    <property type="molecule type" value="Genomic_DNA"/>
</dbReference>
<feature type="transmembrane region" description="Helical" evidence="1">
    <location>
        <begin position="102"/>
        <end position="128"/>
    </location>
</feature>
<dbReference type="AlphaFoldDB" id="B8GUN4"/>
<keyword evidence="4" id="KW-1185">Reference proteome</keyword>